<accession>A0A1A5ZTA7</accession>
<dbReference type="EMBL" id="CP144537">
    <property type="protein sequence ID" value="WWC64320.1"/>
    <property type="molecule type" value="Genomic_DNA"/>
</dbReference>
<dbReference type="GeneID" id="28972130"/>
<organism evidence="2">
    <name type="scientific">Kwoniella dejecticola CBS 10117</name>
    <dbReference type="NCBI Taxonomy" id="1296121"/>
    <lineage>
        <taxon>Eukaryota</taxon>
        <taxon>Fungi</taxon>
        <taxon>Dikarya</taxon>
        <taxon>Basidiomycota</taxon>
        <taxon>Agaricomycotina</taxon>
        <taxon>Tremellomycetes</taxon>
        <taxon>Tremellales</taxon>
        <taxon>Cryptococcaceae</taxon>
        <taxon>Kwoniella</taxon>
    </lineage>
</organism>
<gene>
    <name evidence="2" type="ORF">I303_08431</name>
    <name evidence="3" type="ORF">I303_106930</name>
</gene>
<dbReference type="OrthoDB" id="5596991at2759"/>
<sequence length="462" mass="49973">MTDISYILEELNSARVDGRLDNLAFKHKQLYALFAAIQDGGPAVVGNGDHSQLLLELEMTLRSISDALVSLPNDLPGKHTSDNFLKDVDTRGNRRTGLGVIMVLADEAHPFASWAIPLSQAIAEGNPCFIVTQTGRTMFAETCLQNLDRTAFQSQQIGKQQVEKILGESTLIRGVIGTAGRLPDQVVVRSASEGSFVLVSLKNGPVPVVIDQSVVTNVVSVQQNYKERGIIPTALSSIAGQVAEAIQLGGEEKSSLGAPRYVLLHENVAPPFEEAIRTILSPAWKVQCEALEADYEKAKSILGTPKSGKSKYLTIYTIRSIDEAMDFIQNEVPLPPAAYLFSSRRFGGYVFTHMSSVPALGLNATPRENLALGPYADSTLFALSSQKSITISGLQRTRLSSTINDIEGIKARRLVQAPGNRIDFFGGGFLFAGSLAASVVLGSFGYGVYKIACYTWTAWKSR</sequence>
<keyword evidence="4" id="KW-1185">Reference proteome</keyword>
<dbReference type="InterPro" id="IPR016161">
    <property type="entry name" value="Ald_DH/histidinol_DH"/>
</dbReference>
<feature type="transmembrane region" description="Helical" evidence="1">
    <location>
        <begin position="424"/>
        <end position="449"/>
    </location>
</feature>
<keyword evidence="1" id="KW-0472">Membrane</keyword>
<proteinExistence type="predicted"/>
<dbReference type="VEuPathDB" id="FungiDB:I303_08431"/>
<evidence type="ECO:0000313" key="4">
    <source>
        <dbReference type="Proteomes" id="UP000078595"/>
    </source>
</evidence>
<dbReference type="GO" id="GO:0016491">
    <property type="term" value="F:oxidoreductase activity"/>
    <property type="evidence" value="ECO:0007669"/>
    <property type="project" value="InterPro"/>
</dbReference>
<reference evidence="2" key="1">
    <citation type="submission" date="2013-07" db="EMBL/GenBank/DDBJ databases">
        <title>The Genome Sequence of Cryptococcus dejecticola CBS10117.</title>
        <authorList>
            <consortium name="The Broad Institute Genome Sequencing Platform"/>
            <person name="Cuomo C."/>
            <person name="Litvintseva A."/>
            <person name="Chen Y."/>
            <person name="Heitman J."/>
            <person name="Sun S."/>
            <person name="Springer D."/>
            <person name="Dromer F."/>
            <person name="Young S.K."/>
            <person name="Zeng Q."/>
            <person name="Gargeya S."/>
            <person name="Fitzgerald M."/>
            <person name="Abouelleil A."/>
            <person name="Alvarado L."/>
            <person name="Berlin A.M."/>
            <person name="Chapman S.B."/>
            <person name="Dewar J."/>
            <person name="Goldberg J."/>
            <person name="Griggs A."/>
            <person name="Gujja S."/>
            <person name="Hansen M."/>
            <person name="Howarth C."/>
            <person name="Imamovic A."/>
            <person name="Larimer J."/>
            <person name="McCowan C."/>
            <person name="Murphy C."/>
            <person name="Pearson M."/>
            <person name="Priest M."/>
            <person name="Roberts A."/>
            <person name="Saif S."/>
            <person name="Shea T."/>
            <person name="Sykes S."/>
            <person name="Wortman J."/>
            <person name="Nusbaum C."/>
            <person name="Birren B."/>
        </authorList>
    </citation>
    <scope>NUCLEOTIDE SEQUENCE [LARGE SCALE GENOMIC DNA]</scope>
    <source>
        <strain evidence="2">CBS 10117</strain>
    </source>
</reference>
<reference evidence="3" key="2">
    <citation type="submission" date="2013-07" db="EMBL/GenBank/DDBJ databases">
        <authorList>
            <consortium name="The Broad Institute Genome Sequencing Platform"/>
            <person name="Cuomo C."/>
            <person name="Litvintseva A."/>
            <person name="Chen Y."/>
            <person name="Heitman J."/>
            <person name="Sun S."/>
            <person name="Springer D."/>
            <person name="Dromer F."/>
            <person name="Young S.K."/>
            <person name="Zeng Q."/>
            <person name="Gargeya S."/>
            <person name="Fitzgerald M."/>
            <person name="Abouelleil A."/>
            <person name="Alvarado L."/>
            <person name="Berlin A.M."/>
            <person name="Chapman S.B."/>
            <person name="Dewar J."/>
            <person name="Goldberg J."/>
            <person name="Griggs A."/>
            <person name="Gujja S."/>
            <person name="Hansen M."/>
            <person name="Howarth C."/>
            <person name="Imamovic A."/>
            <person name="Larimer J."/>
            <person name="McCowan C."/>
            <person name="Murphy C."/>
            <person name="Pearson M."/>
            <person name="Priest M."/>
            <person name="Roberts A."/>
            <person name="Saif S."/>
            <person name="Shea T."/>
            <person name="Sykes S."/>
            <person name="Wortman J."/>
            <person name="Nusbaum C."/>
            <person name="Birren B."/>
        </authorList>
    </citation>
    <scope>NUCLEOTIDE SEQUENCE</scope>
    <source>
        <strain evidence="3">CBS 10117</strain>
    </source>
</reference>
<reference evidence="3" key="3">
    <citation type="submission" date="2024-02" db="EMBL/GenBank/DDBJ databases">
        <title>Comparative genomics of Cryptococcus and Kwoniella reveals pathogenesis evolution and contrasting modes of karyotype evolution via chromosome fusion or intercentromeric recombination.</title>
        <authorList>
            <person name="Coelho M.A."/>
            <person name="David-Palma M."/>
            <person name="Shea T."/>
            <person name="Bowers K."/>
            <person name="McGinley-Smith S."/>
            <person name="Mohammad A.W."/>
            <person name="Gnirke A."/>
            <person name="Yurkov A.M."/>
            <person name="Nowrousian M."/>
            <person name="Sun S."/>
            <person name="Cuomo C.A."/>
            <person name="Heitman J."/>
        </authorList>
    </citation>
    <scope>NUCLEOTIDE SEQUENCE</scope>
    <source>
        <strain evidence="3">CBS 10117</strain>
    </source>
</reference>
<dbReference type="RefSeq" id="XP_018258891.1">
    <property type="nucleotide sequence ID" value="XM_018411690.1"/>
</dbReference>
<keyword evidence="1" id="KW-0812">Transmembrane</keyword>
<keyword evidence="1" id="KW-1133">Transmembrane helix</keyword>
<evidence type="ECO:0000313" key="3">
    <source>
        <dbReference type="EMBL" id="WWC64320.1"/>
    </source>
</evidence>
<evidence type="ECO:0000313" key="2">
    <source>
        <dbReference type="EMBL" id="OBR81049.1"/>
    </source>
</evidence>
<dbReference type="EMBL" id="KI894038">
    <property type="protein sequence ID" value="OBR81049.1"/>
    <property type="molecule type" value="Genomic_DNA"/>
</dbReference>
<dbReference type="Proteomes" id="UP000078595">
    <property type="component" value="Chromosome 8"/>
</dbReference>
<protein>
    <recommendedName>
        <fullName evidence="5">Aldehyde dehydrogenase domain-containing protein</fullName>
    </recommendedName>
</protein>
<dbReference type="AlphaFoldDB" id="A0A1A5ZTA7"/>
<dbReference type="SUPFAM" id="SSF53720">
    <property type="entry name" value="ALDH-like"/>
    <property type="match status" value="1"/>
</dbReference>
<dbReference type="KEGG" id="kdj:28972130"/>
<name>A0A1A5ZTA7_9TREE</name>
<evidence type="ECO:0000256" key="1">
    <source>
        <dbReference type="SAM" id="Phobius"/>
    </source>
</evidence>
<evidence type="ECO:0008006" key="5">
    <source>
        <dbReference type="Google" id="ProtNLM"/>
    </source>
</evidence>